<dbReference type="Gene3D" id="3.40.50.880">
    <property type="match status" value="1"/>
</dbReference>
<dbReference type="EMBL" id="PFFQ01000006">
    <property type="protein sequence ID" value="PIW19017.1"/>
    <property type="molecule type" value="Genomic_DNA"/>
</dbReference>
<protein>
    <submittedName>
        <fullName evidence="1">Uncharacterized protein</fullName>
    </submittedName>
</protein>
<gene>
    <name evidence="1" type="ORF">COW36_02595</name>
</gene>
<evidence type="ECO:0000313" key="2">
    <source>
        <dbReference type="Proteomes" id="UP000231019"/>
    </source>
</evidence>
<comment type="caution">
    <text evidence="1">The sequence shown here is derived from an EMBL/GenBank/DDBJ whole genome shotgun (WGS) entry which is preliminary data.</text>
</comment>
<dbReference type="Proteomes" id="UP000231019">
    <property type="component" value="Unassembled WGS sequence"/>
</dbReference>
<dbReference type="InterPro" id="IPR029062">
    <property type="entry name" value="Class_I_gatase-like"/>
</dbReference>
<name>A0A2M7GAS2_9BACT</name>
<dbReference type="AlphaFoldDB" id="A0A2M7GAS2"/>
<organism evidence="1 2">
    <name type="scientific">bacterium (Candidatus Blackallbacteria) CG17_big_fil_post_rev_8_21_14_2_50_48_46</name>
    <dbReference type="NCBI Taxonomy" id="2014261"/>
    <lineage>
        <taxon>Bacteria</taxon>
        <taxon>Candidatus Blackallbacteria</taxon>
    </lineage>
</organism>
<proteinExistence type="predicted"/>
<accession>A0A2M7GAS2</accession>
<evidence type="ECO:0000313" key="1">
    <source>
        <dbReference type="EMBL" id="PIW19017.1"/>
    </source>
</evidence>
<reference evidence="1 2" key="1">
    <citation type="submission" date="2017-09" db="EMBL/GenBank/DDBJ databases">
        <title>Depth-based differentiation of microbial function through sediment-hosted aquifers and enrichment of novel symbionts in the deep terrestrial subsurface.</title>
        <authorList>
            <person name="Probst A.J."/>
            <person name="Ladd B."/>
            <person name="Jarett J.K."/>
            <person name="Geller-Mcgrath D.E."/>
            <person name="Sieber C.M."/>
            <person name="Emerson J.B."/>
            <person name="Anantharaman K."/>
            <person name="Thomas B.C."/>
            <person name="Malmstrom R."/>
            <person name="Stieglmeier M."/>
            <person name="Klingl A."/>
            <person name="Woyke T."/>
            <person name="Ryan C.M."/>
            <person name="Banfield J.F."/>
        </authorList>
    </citation>
    <scope>NUCLEOTIDE SEQUENCE [LARGE SCALE GENOMIC DNA]</scope>
    <source>
        <strain evidence="1">CG17_big_fil_post_rev_8_21_14_2_50_48_46</strain>
    </source>
</reference>
<sequence length="142" mass="15752">MIRLLYFNRCAPEAAQTPSLEKQAALKTQPLWGCLGWLESGKVYPTSKADISAPTRKKIPMGGTSAGLAILGEVIYSAEGESMQSEQVLNNPFHPELTLRNDFIKLPLMQNLLTDSHFAERNRQGRLLAFLARARSKRGPVN</sequence>